<protein>
    <submittedName>
        <fullName evidence="2">Uncharacterized protein</fullName>
    </submittedName>
</protein>
<evidence type="ECO:0000256" key="1">
    <source>
        <dbReference type="SAM" id="SignalP"/>
    </source>
</evidence>
<proteinExistence type="predicted"/>
<accession>A0ABU8E2D5</accession>
<keyword evidence="1" id="KW-0732">Signal</keyword>
<name>A0ABU8E2D5_9ACTN</name>
<evidence type="ECO:0000313" key="3">
    <source>
        <dbReference type="Proteomes" id="UP001361570"/>
    </source>
</evidence>
<reference evidence="2 3" key="1">
    <citation type="submission" date="2024-03" db="EMBL/GenBank/DDBJ databases">
        <title>Draft genome sequence of Klenkia sp. LSe6-5.</title>
        <authorList>
            <person name="Duangmal K."/>
            <person name="Chantavorakit T."/>
        </authorList>
    </citation>
    <scope>NUCLEOTIDE SEQUENCE [LARGE SCALE GENOMIC DNA]</scope>
    <source>
        <strain evidence="2 3">LSe6-5</strain>
    </source>
</reference>
<sequence length="103" mass="10224">MGFVILGVSAIVAPSAQAAACGSSLAPTVTGGQAQWSVQCVSGGSRVVGSVTDTKADGKCAYVSFSWSGGGSYTSARACPDGTTKSFDVTKAGKSVNGYLYVD</sequence>
<dbReference type="EMBL" id="JBAPLU010000042">
    <property type="protein sequence ID" value="MEI4274218.1"/>
    <property type="molecule type" value="Genomic_DNA"/>
</dbReference>
<feature type="signal peptide" evidence="1">
    <location>
        <begin position="1"/>
        <end position="18"/>
    </location>
</feature>
<gene>
    <name evidence="2" type="ORF">TEK04_21040</name>
</gene>
<evidence type="ECO:0000313" key="2">
    <source>
        <dbReference type="EMBL" id="MEI4274218.1"/>
    </source>
</evidence>
<feature type="chain" id="PRO_5047260265" evidence="1">
    <location>
        <begin position="19"/>
        <end position="103"/>
    </location>
</feature>
<organism evidence="2 3">
    <name type="scientific">Klenkia sesuvii</name>
    <dbReference type="NCBI Taxonomy" id="3103137"/>
    <lineage>
        <taxon>Bacteria</taxon>
        <taxon>Bacillati</taxon>
        <taxon>Actinomycetota</taxon>
        <taxon>Actinomycetes</taxon>
        <taxon>Geodermatophilales</taxon>
        <taxon>Geodermatophilaceae</taxon>
        <taxon>Klenkia</taxon>
    </lineage>
</organism>
<dbReference type="Proteomes" id="UP001361570">
    <property type="component" value="Unassembled WGS sequence"/>
</dbReference>
<comment type="caution">
    <text evidence="2">The sequence shown here is derived from an EMBL/GenBank/DDBJ whole genome shotgun (WGS) entry which is preliminary data.</text>
</comment>
<dbReference type="RefSeq" id="WP_336406333.1">
    <property type="nucleotide sequence ID" value="NZ_JBAPLU010000042.1"/>
</dbReference>
<keyword evidence="3" id="KW-1185">Reference proteome</keyword>